<dbReference type="EMBL" id="PDVP01000013">
    <property type="protein sequence ID" value="PHP65755.1"/>
    <property type="molecule type" value="Genomic_DNA"/>
</dbReference>
<feature type="domain" description="DUF7507" evidence="2">
    <location>
        <begin position="606"/>
        <end position="677"/>
    </location>
</feature>
<dbReference type="AlphaFoldDB" id="A0A2G1QJP9"/>
<dbReference type="OrthoDB" id="7874461at2"/>
<evidence type="ECO:0000259" key="2">
    <source>
        <dbReference type="Pfam" id="PF24346"/>
    </source>
</evidence>
<organism evidence="3 4">
    <name type="scientific">Zhengella mangrovi</name>
    <dbReference type="NCBI Taxonomy" id="1982044"/>
    <lineage>
        <taxon>Bacteria</taxon>
        <taxon>Pseudomonadati</taxon>
        <taxon>Pseudomonadota</taxon>
        <taxon>Alphaproteobacteria</taxon>
        <taxon>Hyphomicrobiales</taxon>
        <taxon>Notoacmeibacteraceae</taxon>
        <taxon>Zhengella</taxon>
    </lineage>
</organism>
<feature type="domain" description="DUF642" evidence="1">
    <location>
        <begin position="45"/>
        <end position="194"/>
    </location>
</feature>
<name>A0A2G1QJP9_9HYPH</name>
<gene>
    <name evidence="3" type="ORF">CSC94_18080</name>
</gene>
<evidence type="ECO:0008006" key="5">
    <source>
        <dbReference type="Google" id="ProtNLM"/>
    </source>
</evidence>
<evidence type="ECO:0000313" key="4">
    <source>
        <dbReference type="Proteomes" id="UP000221168"/>
    </source>
</evidence>
<keyword evidence="4" id="KW-1185">Reference proteome</keyword>
<dbReference type="Gene3D" id="2.60.120.260">
    <property type="entry name" value="Galactose-binding domain-like"/>
    <property type="match status" value="1"/>
</dbReference>
<accession>A0A2G1QJP9</accession>
<reference evidence="3 4" key="1">
    <citation type="submission" date="2017-10" db="EMBL/GenBank/DDBJ databases">
        <title>Sedimentibacterium mangrovi gen. nov., sp. nov., a novel member of family Phyllobacteriacea isolated from mangrove sediment.</title>
        <authorList>
            <person name="Liao H."/>
            <person name="Tian Y."/>
        </authorList>
    </citation>
    <scope>NUCLEOTIDE SEQUENCE [LARGE SCALE GENOMIC DNA]</scope>
    <source>
        <strain evidence="3 4">X9-2-2</strain>
    </source>
</reference>
<proteinExistence type="predicted"/>
<comment type="caution">
    <text evidence="3">The sequence shown here is derived from an EMBL/GenBank/DDBJ whole genome shotgun (WGS) entry which is preliminary data.</text>
</comment>
<evidence type="ECO:0000313" key="3">
    <source>
        <dbReference type="EMBL" id="PHP65755.1"/>
    </source>
</evidence>
<protein>
    <recommendedName>
        <fullName evidence="5">DUF11 domain-containing protein</fullName>
    </recommendedName>
</protein>
<dbReference type="InterPro" id="IPR055354">
    <property type="entry name" value="DUF7507"/>
</dbReference>
<sequence>MFIYSLFQNEQERAWANGLKVVSVASGLALAILLGLPAQAGAAELLVNGGFEGTPATVDRNVHNATAPLNWSFANGTTDIFSAATTFGSYTWQSPPDAGDFVHGLASPTYNESILQSVTGLTPGKTYELTFSQATSFSDWSAVGNQGHWVVSLGTQSQAASALTVPATGVALAWQQQSMLFTATSTTQSLVLKAVVDSGNRIDLGIDSVSLQPYVPPFTITAVDDVFSSAPIMGGPGGSTTSVHVNDTVNGAAVDPAAIVTTIVSDGGLTGVSVDADGLVHVPAGTASGSYTLRYRICDPQQDPAIGCAEANATVLVVDTPPAGAASCSGTNLLANGGFEAPVYPAPPSANSAAAVSGWSTADASVTILDHGYQVQQHTGTQAAILGTGLSTTLTGFNPRSELRVHWAHRGLYAGDAAQLLLTDDAGGSLGDGPYTPGTAAWQVHSRTYVPGAGATSLAMQFLDTGGLYNNVLDTVEVCQTYLTLAKAEGTRTDVDSSGGDSAGDTISYIFTIANPAGNEVALGGVTLVDDRIGTVSVTTPASGDTNGNGLLDPGETWTVSASDTLTQADLDAGSVTNIAHAEAGTGANTIRSGDAQVTATLARQPALVLAKTWSFVTDANGDGKAGSGDVIRYAYAVTNTGNVSVAGVSVSDTTNGNDPAFLGGASPGQPVTVSLTTDAGTTGDSTDADNAGPVWDTLAPGDTVTFTADYSVVQADVDALQ</sequence>
<dbReference type="Pfam" id="PF04862">
    <property type="entry name" value="DUF642"/>
    <property type="match status" value="1"/>
</dbReference>
<dbReference type="Pfam" id="PF24346">
    <property type="entry name" value="DUF7507"/>
    <property type="match status" value="2"/>
</dbReference>
<feature type="domain" description="DUF7507" evidence="2">
    <location>
        <begin position="496"/>
        <end position="586"/>
    </location>
</feature>
<evidence type="ECO:0000259" key="1">
    <source>
        <dbReference type="Pfam" id="PF04862"/>
    </source>
</evidence>
<dbReference type="Proteomes" id="UP000221168">
    <property type="component" value="Unassembled WGS sequence"/>
</dbReference>
<dbReference type="InterPro" id="IPR006946">
    <property type="entry name" value="DGR2-like_dom"/>
</dbReference>